<accession>A0A0G0LEN4</accession>
<proteinExistence type="predicted"/>
<evidence type="ECO:0000313" key="2">
    <source>
        <dbReference type="EMBL" id="KKQ89517.1"/>
    </source>
</evidence>
<keyword evidence="1" id="KW-0812">Transmembrane</keyword>
<feature type="transmembrane region" description="Helical" evidence="1">
    <location>
        <begin position="33"/>
        <end position="51"/>
    </location>
</feature>
<protein>
    <submittedName>
        <fullName evidence="2">Uncharacterized protein</fullName>
    </submittedName>
</protein>
<evidence type="ECO:0000313" key="3">
    <source>
        <dbReference type="Proteomes" id="UP000033841"/>
    </source>
</evidence>
<dbReference type="Proteomes" id="UP000033841">
    <property type="component" value="Unassembled WGS sequence"/>
</dbReference>
<reference evidence="2 3" key="1">
    <citation type="journal article" date="2015" name="Nature">
        <title>rRNA introns, odd ribosomes, and small enigmatic genomes across a large radiation of phyla.</title>
        <authorList>
            <person name="Brown C.T."/>
            <person name="Hug L.A."/>
            <person name="Thomas B.C."/>
            <person name="Sharon I."/>
            <person name="Castelle C.J."/>
            <person name="Singh A."/>
            <person name="Wilkins M.J."/>
            <person name="Williams K.H."/>
            <person name="Banfield J.F."/>
        </authorList>
    </citation>
    <scope>NUCLEOTIDE SEQUENCE [LARGE SCALE GENOMIC DNA]</scope>
</reference>
<dbReference type="AlphaFoldDB" id="A0A0G0LEN4"/>
<feature type="transmembrane region" description="Helical" evidence="1">
    <location>
        <begin position="57"/>
        <end position="74"/>
    </location>
</feature>
<keyword evidence="1" id="KW-1133">Transmembrane helix</keyword>
<comment type="caution">
    <text evidence="2">The sequence shown here is derived from an EMBL/GenBank/DDBJ whole genome shotgun (WGS) entry which is preliminary data.</text>
</comment>
<organism evidence="2 3">
    <name type="scientific">Candidatus Shapirobacteria bacterium GW2011_GWE1_38_92</name>
    <dbReference type="NCBI Taxonomy" id="1618489"/>
    <lineage>
        <taxon>Bacteria</taxon>
        <taxon>Candidatus Shapironibacteriota</taxon>
    </lineage>
</organism>
<sequence length="77" mass="8592">MYGTYSTRTKFFVTRSVEHPPILRRKTMSKKEFFLICLLGLGFGLGIGLGYSGETTWGAISFFATAIFCGAVVWKDL</sequence>
<evidence type="ECO:0000256" key="1">
    <source>
        <dbReference type="SAM" id="Phobius"/>
    </source>
</evidence>
<keyword evidence="1" id="KW-0472">Membrane</keyword>
<dbReference type="EMBL" id="LBVR01000056">
    <property type="protein sequence ID" value="KKQ89517.1"/>
    <property type="molecule type" value="Genomic_DNA"/>
</dbReference>
<name>A0A0G0LEN4_9BACT</name>
<gene>
    <name evidence="2" type="ORF">UT14_C0056G0011</name>
</gene>